<dbReference type="RefSeq" id="WP_053946350.1">
    <property type="nucleotide sequence ID" value="NZ_CP012622.1"/>
</dbReference>
<organism evidence="1 2">
    <name type="scientific">Spiroplasma cantharicola</name>
    <dbReference type="NCBI Taxonomy" id="362837"/>
    <lineage>
        <taxon>Bacteria</taxon>
        <taxon>Bacillati</taxon>
        <taxon>Mycoplasmatota</taxon>
        <taxon>Mollicutes</taxon>
        <taxon>Entomoplasmatales</taxon>
        <taxon>Spiroplasmataceae</taxon>
        <taxon>Spiroplasma</taxon>
    </lineage>
</organism>
<dbReference type="Proteomes" id="UP000063919">
    <property type="component" value="Chromosome"/>
</dbReference>
<dbReference type="STRING" id="362837.SCANT_v1c06920"/>
<dbReference type="EMBL" id="CP012622">
    <property type="protein sequence ID" value="ALD66598.1"/>
    <property type="molecule type" value="Genomic_DNA"/>
</dbReference>
<gene>
    <name evidence="1" type="ORF">SCANT_v1c06920</name>
</gene>
<dbReference type="AlphaFoldDB" id="A0A0M3SJE2"/>
<evidence type="ECO:0000313" key="2">
    <source>
        <dbReference type="Proteomes" id="UP000063919"/>
    </source>
</evidence>
<dbReference type="KEGG" id="scj:SCANT_v1c06920"/>
<accession>A0A0M3SJE2</accession>
<reference evidence="1 2" key="1">
    <citation type="journal article" date="2015" name="Genome Announc.">
        <title>Complete Genome Sequence of Spiroplasma cantharicola CC-1T (DSM 21588), a Bacterium Isolated from Soldier Beetle (Cantharis carolinus).</title>
        <authorList>
            <person name="Lo W.S."/>
            <person name="Liu P.Y."/>
            <person name="Kuo C.H."/>
        </authorList>
    </citation>
    <scope>NUCLEOTIDE SEQUENCE [LARGE SCALE GENOMIC DNA]</scope>
    <source>
        <strain evidence="1 2">CC-1</strain>
    </source>
</reference>
<proteinExistence type="predicted"/>
<dbReference type="PATRIC" id="fig|362837.3.peg.708"/>
<sequence>MKKLLNLFGIFSLSTVNLFQNSWLVNQKENIKISNKINKKDTKSSCDCSDVITSYKEFIAYSNRYLTSRVSQLTLDEWTLNFLYNAFNANSKLDYSDIEKFLSNSILDFSYSTNTKAKEVISKAIISHGFKYVNNQVGGVFIKVEEIKYNEVSLEENWLVNSIQVGVFDSTKRQPLEQEIYSDIKFSKAFNLSEPFKKKTVETQGLMSYHSIPRFGFDIWNFKEKFNYISFPDAEMQGILIDQNNQIYKKYNYSRIFNGSDPQQLLKTYDIDVRNPDEEEYYLNAQLYQDFYYEELFPSMFLINETDVKLIFRQNSEFKYKYDILVENTHNFQNNFSFFEETSMTFNFKLNDKIAFFNSVELSEIENLYNKKISDKELNFVNERIFPPIGGSPFLTRIIYEDFGGGYWGIEIYLNREALNALANMLCIGSDHNTPLINIVRELLMLAAPQFFEYTIEEQNLIVNQINAAIRNRYNNHPNYLWSFFNEFYYNEEATFGVSIQAMNFENDDPSDIDYEIDIWNYPPHD</sequence>
<name>A0A0M3SJE2_9MOLU</name>
<protein>
    <submittedName>
        <fullName evidence="1">Uncharacterized protein</fullName>
    </submittedName>
</protein>
<dbReference type="OrthoDB" id="9807879at2"/>
<evidence type="ECO:0000313" key="1">
    <source>
        <dbReference type="EMBL" id="ALD66598.1"/>
    </source>
</evidence>
<keyword evidence="2" id="KW-1185">Reference proteome</keyword>